<gene>
    <name evidence="2" type="ORF">FK220_004920</name>
</gene>
<dbReference type="SUPFAM" id="SSF51735">
    <property type="entry name" value="NAD(P)-binding Rossmann-fold domains"/>
    <property type="match status" value="1"/>
</dbReference>
<dbReference type="InterPro" id="IPR001509">
    <property type="entry name" value="Epimerase_deHydtase"/>
</dbReference>
<dbReference type="RefSeq" id="WP_152573146.1">
    <property type="nucleotide sequence ID" value="NZ_VIKU02000001.1"/>
</dbReference>
<evidence type="ECO:0000313" key="3">
    <source>
        <dbReference type="Proteomes" id="UP000707206"/>
    </source>
</evidence>
<dbReference type="GO" id="GO:0004029">
    <property type="term" value="F:aldehyde dehydrogenase (NAD+) activity"/>
    <property type="evidence" value="ECO:0007669"/>
    <property type="project" value="TreeGrafter"/>
</dbReference>
<reference evidence="2" key="2">
    <citation type="submission" date="2020-03" db="EMBL/GenBank/DDBJ databases">
        <title>Flavobacteriaceae bacterium strain TP-CH-4, a member of the family Flavobacteriaceae isolated from a deep-sea seamount.</title>
        <authorList>
            <person name="Zhang D.-C."/>
        </authorList>
    </citation>
    <scope>NUCLEOTIDE SEQUENCE</scope>
    <source>
        <strain evidence="2">TP-CH-4</strain>
    </source>
</reference>
<evidence type="ECO:0000259" key="1">
    <source>
        <dbReference type="Pfam" id="PF01370"/>
    </source>
</evidence>
<dbReference type="AlphaFoldDB" id="A0A967E604"/>
<protein>
    <submittedName>
        <fullName evidence="2">NAD-dependent epimerase/dehydratase family protein</fullName>
    </submittedName>
</protein>
<name>A0A967E604_9FLAO</name>
<accession>A0A967E604</accession>
<evidence type="ECO:0000313" key="2">
    <source>
        <dbReference type="EMBL" id="NHF58669.1"/>
    </source>
</evidence>
<dbReference type="Proteomes" id="UP000707206">
    <property type="component" value="Unassembled WGS sequence"/>
</dbReference>
<reference evidence="2" key="1">
    <citation type="submission" date="2019-07" db="EMBL/GenBank/DDBJ databases">
        <authorList>
            <person name="De-Chao Zhang Q."/>
        </authorList>
    </citation>
    <scope>NUCLEOTIDE SEQUENCE</scope>
    <source>
        <strain evidence="2">TP-CH-4</strain>
    </source>
</reference>
<feature type="domain" description="NAD-dependent epimerase/dehydratase" evidence="1">
    <location>
        <begin position="2"/>
        <end position="233"/>
    </location>
</feature>
<organism evidence="2 3">
    <name type="scientific">Pelagihabitans pacificus</name>
    <dbReference type="NCBI Taxonomy" id="2696054"/>
    <lineage>
        <taxon>Bacteria</taxon>
        <taxon>Pseudomonadati</taxon>
        <taxon>Bacteroidota</taxon>
        <taxon>Flavobacteriia</taxon>
        <taxon>Flavobacteriales</taxon>
        <taxon>Flavobacteriaceae</taxon>
        <taxon>Pelagihabitans</taxon>
    </lineage>
</organism>
<dbReference type="Gene3D" id="3.40.50.720">
    <property type="entry name" value="NAD(P)-binding Rossmann-like Domain"/>
    <property type="match status" value="1"/>
</dbReference>
<comment type="caution">
    <text evidence="2">The sequence shown here is derived from an EMBL/GenBank/DDBJ whole genome shotgun (WGS) entry which is preliminary data.</text>
</comment>
<dbReference type="PANTHER" id="PTHR48079">
    <property type="entry name" value="PROTEIN YEEZ"/>
    <property type="match status" value="1"/>
</dbReference>
<dbReference type="InterPro" id="IPR051783">
    <property type="entry name" value="NAD(P)-dependent_oxidoreduct"/>
</dbReference>
<proteinExistence type="predicted"/>
<keyword evidence="3" id="KW-1185">Reference proteome</keyword>
<sequence length="335" mass="37536">MVLVTGGTGLVGSHLLVHLLGNGISVRAIHRKGSDLQRVRKVFSYYVGNPTELFQKIDWVEADVNDIPALENAFEGIDRVYHSAAFISFDPNDYDALLKINAGGTANIVNLCLAKRVQKLCYVSSIATMGGSADSAKINEENEFLELHANVYARSKYQAELEVWRGSQEGLPVVIINPGIIIGPGFWEGGSGTLFAIAKKGYSYYLPGGTGFVGVNDVVRMLYRLMHSNVTNERYLAVSENRSYREIMTLLQTNLGLEAPTKQLQFWQLGLFRLLDWLWHSISGRGRRLTKNSIHSLRHQESYDNSKIQRDFDFSFEPLNAAIGFSCSKFMEENR</sequence>
<dbReference type="GO" id="GO:0005737">
    <property type="term" value="C:cytoplasm"/>
    <property type="evidence" value="ECO:0007669"/>
    <property type="project" value="TreeGrafter"/>
</dbReference>
<dbReference type="EMBL" id="VIKU02000001">
    <property type="protein sequence ID" value="NHF58669.1"/>
    <property type="molecule type" value="Genomic_DNA"/>
</dbReference>
<dbReference type="InterPro" id="IPR036291">
    <property type="entry name" value="NAD(P)-bd_dom_sf"/>
</dbReference>
<dbReference type="PANTHER" id="PTHR48079:SF6">
    <property type="entry name" value="NAD(P)-BINDING DOMAIN-CONTAINING PROTEIN-RELATED"/>
    <property type="match status" value="1"/>
</dbReference>
<dbReference type="Pfam" id="PF01370">
    <property type="entry name" value="Epimerase"/>
    <property type="match status" value="1"/>
</dbReference>